<gene>
    <name evidence="1" type="ORF">ROI90_00150</name>
</gene>
<organism evidence="1 2">
    <name type="scientific">Hymenobacter endophyticus</name>
    <dbReference type="NCBI Taxonomy" id="3076335"/>
    <lineage>
        <taxon>Bacteria</taxon>
        <taxon>Pseudomonadati</taxon>
        <taxon>Bacteroidota</taxon>
        <taxon>Cytophagia</taxon>
        <taxon>Cytophagales</taxon>
        <taxon>Hymenobacteraceae</taxon>
        <taxon>Hymenobacter</taxon>
    </lineage>
</organism>
<dbReference type="RefSeq" id="WP_315996312.1">
    <property type="nucleotide sequence ID" value="NZ_JAWDJT010000001.1"/>
</dbReference>
<dbReference type="Proteomes" id="UP001250698">
    <property type="component" value="Unassembled WGS sequence"/>
</dbReference>
<evidence type="ECO:0000313" key="1">
    <source>
        <dbReference type="EMBL" id="MDU0368788.1"/>
    </source>
</evidence>
<accession>A0ABU3TBN8</accession>
<keyword evidence="2" id="KW-1185">Reference proteome</keyword>
<name>A0ABU3TBN8_9BACT</name>
<reference evidence="1 2" key="1">
    <citation type="submission" date="2023-10" db="EMBL/GenBank/DDBJ databases">
        <title>Hymenobacter endophyticus sp. nov., an isolate from the leaf tissues of wheat.</title>
        <authorList>
            <person name="Dai Y."/>
        </authorList>
    </citation>
    <scope>NUCLEOTIDE SEQUENCE [LARGE SCALE GENOMIC DNA]</scope>
    <source>
        <strain evidence="1 2">ZK17L-C2</strain>
    </source>
</reference>
<dbReference type="EMBL" id="JAWDJT010000001">
    <property type="protein sequence ID" value="MDU0368788.1"/>
    <property type="molecule type" value="Genomic_DNA"/>
</dbReference>
<proteinExistence type="predicted"/>
<evidence type="ECO:0000313" key="2">
    <source>
        <dbReference type="Proteomes" id="UP001250698"/>
    </source>
</evidence>
<protein>
    <submittedName>
        <fullName evidence="1">Uncharacterized protein</fullName>
    </submittedName>
</protein>
<comment type="caution">
    <text evidence="1">The sequence shown here is derived from an EMBL/GenBank/DDBJ whole genome shotgun (WGS) entry which is preliminary data.</text>
</comment>
<sequence length="99" mass="11011">MLDFYLVSDSQNLSSKGLTLERIGGIEYEVFVELQVAGIIEPWLDYYGKFRWGNELVIRKQQQLHRLPAAAVSPGTRAAFAALLQFAVQAHCGLLAEGD</sequence>